<protein>
    <submittedName>
        <fullName evidence="2">AmmeMemoRadiSam system protein A</fullName>
    </submittedName>
</protein>
<comment type="caution">
    <text evidence="2">The sequence shown here is derived from an EMBL/GenBank/DDBJ whole genome shotgun (WGS) entry which is preliminary data.</text>
</comment>
<dbReference type="InterPro" id="IPR002733">
    <property type="entry name" value="AMMECR1_domain"/>
</dbReference>
<dbReference type="InterPro" id="IPR027623">
    <property type="entry name" value="AmmeMemoSam_A"/>
</dbReference>
<dbReference type="NCBIfam" id="TIGR04335">
    <property type="entry name" value="AmmeMemoSam_A"/>
    <property type="match status" value="1"/>
</dbReference>
<dbReference type="InterPro" id="IPR023473">
    <property type="entry name" value="AMMECR1"/>
</dbReference>
<dbReference type="Proteomes" id="UP001200430">
    <property type="component" value="Unassembled WGS sequence"/>
</dbReference>
<dbReference type="EMBL" id="JAKGUD010000009">
    <property type="protein sequence ID" value="MCF4142937.1"/>
    <property type="molecule type" value="Genomic_DNA"/>
</dbReference>
<dbReference type="Gene3D" id="3.30.700.20">
    <property type="entry name" value="Hypothetical protein ph0010, domain 1"/>
    <property type="match status" value="1"/>
</dbReference>
<dbReference type="InterPro" id="IPR004183">
    <property type="entry name" value="Xdiol_dOase_suB"/>
</dbReference>
<dbReference type="PROSITE" id="PS51112">
    <property type="entry name" value="AMMECR1"/>
    <property type="match status" value="1"/>
</dbReference>
<dbReference type="NCBIfam" id="TIGR00296">
    <property type="entry name" value="TIGR00296 family protein"/>
    <property type="match status" value="1"/>
</dbReference>
<name>A0ABS9ES04_9BACT</name>
<feature type="domain" description="AMMECR1" evidence="1">
    <location>
        <begin position="266"/>
        <end position="439"/>
    </location>
</feature>
<dbReference type="SUPFAM" id="SSF143447">
    <property type="entry name" value="AMMECR1-like"/>
    <property type="match status" value="1"/>
</dbReference>
<dbReference type="Gene3D" id="3.30.1490.150">
    <property type="entry name" value="Hypothetical protein ph0010, domain 2"/>
    <property type="match status" value="1"/>
</dbReference>
<dbReference type="Pfam" id="PF02900">
    <property type="entry name" value="LigB"/>
    <property type="match status" value="1"/>
</dbReference>
<dbReference type="SUPFAM" id="SSF53213">
    <property type="entry name" value="LigB-like"/>
    <property type="match status" value="1"/>
</dbReference>
<dbReference type="Pfam" id="PF01871">
    <property type="entry name" value="AMMECR1"/>
    <property type="match status" value="1"/>
</dbReference>
<dbReference type="InterPro" id="IPR027485">
    <property type="entry name" value="AMMECR1_N"/>
</dbReference>
<evidence type="ECO:0000313" key="3">
    <source>
        <dbReference type="Proteomes" id="UP001200430"/>
    </source>
</evidence>
<sequence length="439" mass="48084">MWLWGCLTPHPPIIVDNIGEGRQMEAIDTIEAMEDLAKRLSSNLPDTILILSPHSFSFRGLTISTGSIYEGDMGGFGHPEISMNLNGNMEAAEDLISFLDGKIPIRTYHNKITSLDHGAFVPFWFFRKRWTRMPSVILANPIGLTREEAYEMGKALSTMTGKRSWGLVASGDLSHRLTPDAPAGYSPDGRILDERIVEALIKGKSDPIARMDPETISRAGECGLRSAMALIGLIGAPMDVLSYEGPYGVGYCIALGTVDKPKSGTTKTHPAVRLARSTLEYFLDGKNRQRDETTNKELSRPRACFVSLKKRGQLRGCIGTLSPVRASLAEEIESNAIAAATSDPRFPPVTSKELKEITISVDILSEPERVPDKEQLNPRIYGVIVSKGSRRGVLLPDLEGVDSIDDQLSIAAAKAGLAYTDDLEIERFTVERHGESDED</sequence>
<dbReference type="PANTHER" id="PTHR13016:SF0">
    <property type="entry name" value="AMME SYNDROME CANDIDATE GENE 1 PROTEIN"/>
    <property type="match status" value="1"/>
</dbReference>
<proteinExistence type="predicted"/>
<dbReference type="RefSeq" id="WP_236099654.1">
    <property type="nucleotide sequence ID" value="NZ_JAKGUD010000009.1"/>
</dbReference>
<dbReference type="Gene3D" id="3.40.830.10">
    <property type="entry name" value="LigB-like"/>
    <property type="match status" value="1"/>
</dbReference>
<dbReference type="PANTHER" id="PTHR13016">
    <property type="entry name" value="AMMECR1 HOMOLOG"/>
    <property type="match status" value="1"/>
</dbReference>
<organism evidence="2 3">
    <name type="scientific">Dethiosulfovibrio marinus</name>
    <dbReference type="NCBI Taxonomy" id="133532"/>
    <lineage>
        <taxon>Bacteria</taxon>
        <taxon>Thermotogati</taxon>
        <taxon>Synergistota</taxon>
        <taxon>Synergistia</taxon>
        <taxon>Synergistales</taxon>
        <taxon>Dethiosulfovibrionaceae</taxon>
        <taxon>Dethiosulfovibrio</taxon>
    </lineage>
</organism>
<accession>A0ABS9ES04</accession>
<evidence type="ECO:0000259" key="1">
    <source>
        <dbReference type="PROSITE" id="PS51112"/>
    </source>
</evidence>
<evidence type="ECO:0000313" key="2">
    <source>
        <dbReference type="EMBL" id="MCF4142937.1"/>
    </source>
</evidence>
<keyword evidence="3" id="KW-1185">Reference proteome</keyword>
<dbReference type="CDD" id="cd07951">
    <property type="entry name" value="ED_3B_N_AMMECR1"/>
    <property type="match status" value="1"/>
</dbReference>
<dbReference type="InterPro" id="IPR036071">
    <property type="entry name" value="AMMECR1_dom_sf"/>
</dbReference>
<gene>
    <name evidence="2" type="primary">amrA</name>
    <name evidence="2" type="ORF">L2W38_08900</name>
</gene>
<reference evidence="2 3" key="1">
    <citation type="submission" date="2022-01" db="EMBL/GenBank/DDBJ databases">
        <title>Dethiosulfovibrio faecalis sp. nov., a novel proteolytic, non-sulfur-reducing bacterium isolated from a marine aquaculture solid waste bioreactor.</title>
        <authorList>
            <person name="Grabowski S."/>
            <person name="Apolinario E."/>
            <person name="Schneider N."/>
            <person name="Marshall C.W."/>
            <person name="Sowers K.R."/>
        </authorList>
    </citation>
    <scope>NUCLEOTIDE SEQUENCE [LARGE SCALE GENOMIC DNA]</scope>
    <source>
        <strain evidence="2 3">DSM 12537</strain>
    </source>
</reference>